<evidence type="ECO:0000313" key="2">
    <source>
        <dbReference type="Proteomes" id="UP000619743"/>
    </source>
</evidence>
<evidence type="ECO:0000313" key="1">
    <source>
        <dbReference type="EMBL" id="GGA64835.1"/>
    </source>
</evidence>
<dbReference type="AlphaFoldDB" id="A0A8J2U1Z9"/>
<sequence length="90" mass="10370">MAMTQHKIEEFIDLLREHWLKNQDKGLTQLLQRLADEAGCEQALSEISDDTLFYQLKMGETNKDEMIPGIAKDCEEDFKTALLRARGVIE</sequence>
<organism evidence="1 2">
    <name type="scientific">Neiella marina</name>
    <dbReference type="NCBI Taxonomy" id="508461"/>
    <lineage>
        <taxon>Bacteria</taxon>
        <taxon>Pseudomonadati</taxon>
        <taxon>Pseudomonadota</taxon>
        <taxon>Gammaproteobacteria</taxon>
        <taxon>Alteromonadales</taxon>
        <taxon>Echinimonadaceae</taxon>
        <taxon>Neiella</taxon>
    </lineage>
</organism>
<reference evidence="2" key="1">
    <citation type="journal article" date="2019" name="Int. J. Syst. Evol. Microbiol.">
        <title>The Global Catalogue of Microorganisms (GCM) 10K type strain sequencing project: providing services to taxonomists for standard genome sequencing and annotation.</title>
        <authorList>
            <consortium name="The Broad Institute Genomics Platform"/>
            <consortium name="The Broad Institute Genome Sequencing Center for Infectious Disease"/>
            <person name="Wu L."/>
            <person name="Ma J."/>
        </authorList>
    </citation>
    <scope>NUCLEOTIDE SEQUENCE [LARGE SCALE GENOMIC DNA]</scope>
    <source>
        <strain evidence="2">CGMCC 1.10130</strain>
    </source>
</reference>
<comment type="caution">
    <text evidence="1">The sequence shown here is derived from an EMBL/GenBank/DDBJ whole genome shotgun (WGS) entry which is preliminary data.</text>
</comment>
<dbReference type="Gene3D" id="1.10.1580.20">
    <property type="entry name" value="Protein of unknown function DUF1040"/>
    <property type="match status" value="1"/>
</dbReference>
<dbReference type="RefSeq" id="WP_371870465.1">
    <property type="nucleotide sequence ID" value="NZ_BMDX01000001.1"/>
</dbReference>
<protein>
    <recommendedName>
        <fullName evidence="3">DUF1040 family protein</fullName>
    </recommendedName>
</protein>
<accession>A0A8J2U1Z9</accession>
<dbReference type="Pfam" id="PF06288">
    <property type="entry name" value="DUF1040"/>
    <property type="match status" value="1"/>
</dbReference>
<dbReference type="InterPro" id="IPR009383">
    <property type="entry name" value="DUF1040"/>
</dbReference>
<dbReference type="Proteomes" id="UP000619743">
    <property type="component" value="Unassembled WGS sequence"/>
</dbReference>
<proteinExistence type="predicted"/>
<dbReference type="EMBL" id="BMDX01000001">
    <property type="protein sequence ID" value="GGA64835.1"/>
    <property type="molecule type" value="Genomic_DNA"/>
</dbReference>
<dbReference type="InterPro" id="IPR038134">
    <property type="entry name" value="YihD_sf"/>
</dbReference>
<name>A0A8J2U1Z9_9GAMM</name>
<evidence type="ECO:0008006" key="3">
    <source>
        <dbReference type="Google" id="ProtNLM"/>
    </source>
</evidence>
<keyword evidence="2" id="KW-1185">Reference proteome</keyword>
<gene>
    <name evidence="1" type="ORF">GCM10011369_02760</name>
</gene>